<evidence type="ECO:0000313" key="1">
    <source>
        <dbReference type="EMBL" id="EFO92543.1"/>
    </source>
</evidence>
<evidence type="ECO:0000313" key="2">
    <source>
        <dbReference type="Proteomes" id="UP000008281"/>
    </source>
</evidence>
<accession>E3NBX7</accession>
<dbReference type="InParanoid" id="E3NBX7"/>
<dbReference type="AlphaFoldDB" id="E3NBX7"/>
<proteinExistence type="predicted"/>
<gene>
    <name evidence="1" type="ORF">CRE_14960</name>
</gene>
<organism evidence="2">
    <name type="scientific">Caenorhabditis remanei</name>
    <name type="common">Caenorhabditis vulgaris</name>
    <dbReference type="NCBI Taxonomy" id="31234"/>
    <lineage>
        <taxon>Eukaryota</taxon>
        <taxon>Metazoa</taxon>
        <taxon>Ecdysozoa</taxon>
        <taxon>Nematoda</taxon>
        <taxon>Chromadorea</taxon>
        <taxon>Rhabditida</taxon>
        <taxon>Rhabditina</taxon>
        <taxon>Rhabditomorpha</taxon>
        <taxon>Rhabditoidea</taxon>
        <taxon>Rhabditidae</taxon>
        <taxon>Peloderinae</taxon>
        <taxon>Caenorhabditis</taxon>
    </lineage>
</organism>
<sequence>MTSRKRDSAVLKEEKLLQMLVNNKHASTRYGEMFKFDEIREILKETDGGEFEATNKVVHMLAVLSAVIEIGWKSYPSSFA</sequence>
<name>E3NBX7_CAERE</name>
<dbReference type="Proteomes" id="UP000008281">
    <property type="component" value="Unassembled WGS sequence"/>
</dbReference>
<dbReference type="EMBL" id="DS268590">
    <property type="protein sequence ID" value="EFO92543.1"/>
    <property type="molecule type" value="Genomic_DNA"/>
</dbReference>
<keyword evidence="2" id="KW-1185">Reference proteome</keyword>
<dbReference type="HOGENOM" id="CLU_2592051_0_0_1"/>
<protein>
    <submittedName>
        <fullName evidence="1">Uncharacterized protein</fullName>
    </submittedName>
</protein>
<reference evidence="1" key="1">
    <citation type="submission" date="2007-07" db="EMBL/GenBank/DDBJ databases">
        <title>PCAP assembly of the Caenorhabditis remanei genome.</title>
        <authorList>
            <consortium name="The Caenorhabditis remanei Sequencing Consortium"/>
            <person name="Wilson R.K."/>
        </authorList>
    </citation>
    <scope>NUCLEOTIDE SEQUENCE [LARGE SCALE GENOMIC DNA]</scope>
    <source>
        <strain evidence="1">PB4641</strain>
    </source>
</reference>